<organism evidence="2 3">
    <name type="scientific">Puccinia coronata f. sp. avenae</name>
    <dbReference type="NCBI Taxonomy" id="200324"/>
    <lineage>
        <taxon>Eukaryota</taxon>
        <taxon>Fungi</taxon>
        <taxon>Dikarya</taxon>
        <taxon>Basidiomycota</taxon>
        <taxon>Pucciniomycotina</taxon>
        <taxon>Pucciniomycetes</taxon>
        <taxon>Pucciniales</taxon>
        <taxon>Pucciniaceae</taxon>
        <taxon>Puccinia</taxon>
    </lineage>
</organism>
<name>A0A2N5U3C5_9BASI</name>
<feature type="region of interest" description="Disordered" evidence="1">
    <location>
        <begin position="1"/>
        <end position="42"/>
    </location>
</feature>
<comment type="caution">
    <text evidence="2">The sequence shown here is derived from an EMBL/GenBank/DDBJ whole genome shotgun (WGS) entry which is preliminary data.</text>
</comment>
<feature type="compositionally biased region" description="Low complexity" evidence="1">
    <location>
        <begin position="20"/>
        <end position="41"/>
    </location>
</feature>
<proteinExistence type="predicted"/>
<feature type="region of interest" description="Disordered" evidence="1">
    <location>
        <begin position="63"/>
        <end position="152"/>
    </location>
</feature>
<dbReference type="AlphaFoldDB" id="A0A2N5U3C5"/>
<protein>
    <submittedName>
        <fullName evidence="2">Uncharacterized protein</fullName>
    </submittedName>
</protein>
<dbReference type="Proteomes" id="UP000235392">
    <property type="component" value="Unassembled WGS sequence"/>
</dbReference>
<reference evidence="2 3" key="1">
    <citation type="submission" date="2017-11" db="EMBL/GenBank/DDBJ databases">
        <title>De novo assembly and phasing of dikaryotic genomes from two isolates of Puccinia coronata f. sp. avenae, the causal agent of oat crown rust.</title>
        <authorList>
            <person name="Miller M.E."/>
            <person name="Zhang Y."/>
            <person name="Omidvar V."/>
            <person name="Sperschneider J."/>
            <person name="Schwessinger B."/>
            <person name="Raley C."/>
            <person name="Palmer J.M."/>
            <person name="Garnica D."/>
            <person name="Upadhyaya N."/>
            <person name="Rathjen J."/>
            <person name="Taylor J.M."/>
            <person name="Park R.F."/>
            <person name="Dodds P.N."/>
            <person name="Hirsch C.D."/>
            <person name="Kianian S.F."/>
            <person name="Figueroa M."/>
        </authorList>
    </citation>
    <scope>NUCLEOTIDE SEQUENCE [LARGE SCALE GENOMIC DNA]</scope>
    <source>
        <strain evidence="2">12SD80</strain>
    </source>
</reference>
<sequence>MANPILLCGMQQPFAEDLPSSRASSRAPSRASQSSSVQSRSLGIDDIALNIGDGTQHLEDIFNNITAGTTGPSLAKETVRASQHQQQQQQSHHQSRTHHQAHTTSNPVPPHRHNPPNLSREQEDFEAAQFALKQQRNSYAAHSGSVAKAQRI</sequence>
<gene>
    <name evidence="2" type="ORF">PCASD_17815</name>
</gene>
<evidence type="ECO:0000313" key="2">
    <source>
        <dbReference type="EMBL" id="PLW32243.1"/>
    </source>
</evidence>
<feature type="compositionally biased region" description="Low complexity" evidence="1">
    <location>
        <begin position="80"/>
        <end position="92"/>
    </location>
</feature>
<dbReference type="EMBL" id="PGCI01000247">
    <property type="protein sequence ID" value="PLW32243.1"/>
    <property type="molecule type" value="Genomic_DNA"/>
</dbReference>
<feature type="compositionally biased region" description="Polar residues" evidence="1">
    <location>
        <begin position="63"/>
        <end position="72"/>
    </location>
</feature>
<accession>A0A2N5U3C5</accession>
<evidence type="ECO:0000313" key="3">
    <source>
        <dbReference type="Proteomes" id="UP000235392"/>
    </source>
</evidence>
<evidence type="ECO:0000256" key="1">
    <source>
        <dbReference type="SAM" id="MobiDB-lite"/>
    </source>
</evidence>